<evidence type="ECO:0000313" key="4">
    <source>
        <dbReference type="Proteomes" id="UP001166251"/>
    </source>
</evidence>
<keyword evidence="1" id="KW-0732">Signal</keyword>
<evidence type="ECO:0000259" key="2">
    <source>
        <dbReference type="Pfam" id="PF02608"/>
    </source>
</evidence>
<sequence>MFGASLSMSAIAKDVVKVGFVYIGPTGDTGWTYSHDMGRQFVEQRLGDKVSTTYIENVSDGADAERVIRRLAKSGHDLIFTTSFGFMNPTLKVARSFPNVAFEHASGYKRTKNVGTYFDRVYQPRYLTGVIAGKMTQSNVIGYVASFPIPEVIRGINAFTLGLRSVNPEATVKVVWVSAWYDPAKEREAADALIGQGADIISQHTNSPGPVQAAEAKGVYSFGYNADMSSFGENTHLTAAIHNWGPMYLAKTQAVLDGKWKSTDVWAGLEANATDLAPYHPAIPKDVIELVERKKLAITQGSLHPFSGPIKDQTGQVRVADGETMNDRQLLGFDWYVEGVVGELPK</sequence>
<reference evidence="3" key="1">
    <citation type="submission" date="2021-07" db="EMBL/GenBank/DDBJ databases">
        <title>Neiella marina sp. nov., isolated from the intestinal content of sea cucumber Apostichopus japonicus.</title>
        <authorList>
            <person name="Bai X."/>
        </authorList>
    </citation>
    <scope>NUCLEOTIDE SEQUENCE</scope>
    <source>
        <strain evidence="3">126</strain>
    </source>
</reference>
<feature type="domain" description="ABC transporter substrate-binding protein PnrA-like" evidence="2">
    <location>
        <begin position="16"/>
        <end position="277"/>
    </location>
</feature>
<dbReference type="PANTHER" id="PTHR43208:SF1">
    <property type="entry name" value="ABC TRANSPORTER SUBSTRATE-BINDING PROTEIN"/>
    <property type="match status" value="1"/>
</dbReference>
<gene>
    <name evidence="3" type="ORF">K0504_06195</name>
</gene>
<evidence type="ECO:0000256" key="1">
    <source>
        <dbReference type="ARBA" id="ARBA00022729"/>
    </source>
</evidence>
<comment type="caution">
    <text evidence="3">The sequence shown here is derived from an EMBL/GenBank/DDBJ whole genome shotgun (WGS) entry which is preliminary data.</text>
</comment>
<dbReference type="Gene3D" id="3.40.50.2300">
    <property type="match status" value="2"/>
</dbReference>
<protein>
    <submittedName>
        <fullName evidence="3">BMP family ABC transporter substrate-binding protein</fullName>
    </submittedName>
</protein>
<name>A0ABS7EE60_9GAMM</name>
<dbReference type="Proteomes" id="UP001166251">
    <property type="component" value="Unassembled WGS sequence"/>
</dbReference>
<dbReference type="InterPro" id="IPR003760">
    <property type="entry name" value="PnrA-like"/>
</dbReference>
<organism evidence="3 4">
    <name type="scientific">Neiella holothuriorum</name>
    <dbReference type="NCBI Taxonomy" id="2870530"/>
    <lineage>
        <taxon>Bacteria</taxon>
        <taxon>Pseudomonadati</taxon>
        <taxon>Pseudomonadota</taxon>
        <taxon>Gammaproteobacteria</taxon>
        <taxon>Alteromonadales</taxon>
        <taxon>Echinimonadaceae</taxon>
        <taxon>Neiella</taxon>
    </lineage>
</organism>
<dbReference type="EMBL" id="JAHZSS010000005">
    <property type="protein sequence ID" value="MBW8190623.1"/>
    <property type="molecule type" value="Genomic_DNA"/>
</dbReference>
<dbReference type="PANTHER" id="PTHR43208">
    <property type="entry name" value="ABC TRANSPORTER SUBSTRATE-BINDING PROTEIN"/>
    <property type="match status" value="1"/>
</dbReference>
<evidence type="ECO:0000313" key="3">
    <source>
        <dbReference type="EMBL" id="MBW8190623.1"/>
    </source>
</evidence>
<accession>A0ABS7EE60</accession>
<proteinExistence type="predicted"/>
<keyword evidence="4" id="KW-1185">Reference proteome</keyword>
<dbReference type="Pfam" id="PF02608">
    <property type="entry name" value="Bmp"/>
    <property type="match status" value="1"/>
</dbReference>
<dbReference type="CDD" id="cd19963">
    <property type="entry name" value="PBP1_BMP-like"/>
    <property type="match status" value="1"/>
</dbReference>
<dbReference type="InterPro" id="IPR052910">
    <property type="entry name" value="ABC-Purine-Binding"/>
</dbReference>